<name>A0A8S5S251_9CAUD</name>
<organism evidence="1">
    <name type="scientific">Siphoviridae sp. ctCIv11</name>
    <dbReference type="NCBI Taxonomy" id="2827806"/>
    <lineage>
        <taxon>Viruses</taxon>
        <taxon>Duplodnaviria</taxon>
        <taxon>Heunggongvirae</taxon>
        <taxon>Uroviricota</taxon>
        <taxon>Caudoviricetes</taxon>
    </lineage>
</organism>
<accession>A0A8S5S251</accession>
<dbReference type="EMBL" id="BK032513">
    <property type="protein sequence ID" value="DAF45093.1"/>
    <property type="molecule type" value="Genomic_DNA"/>
</dbReference>
<proteinExistence type="predicted"/>
<sequence>MYKILIKDSKTGMYRYLTVKQEIMKEQKETVTDEDTHEVKEVTTLVGTGEYETVEYSTENKDELEKKCIELLASYKVTEFTPINTLAYTTDLVWSE</sequence>
<protein>
    <submittedName>
        <fullName evidence="1">Uncharacterized protein</fullName>
    </submittedName>
</protein>
<reference evidence="1" key="1">
    <citation type="journal article" date="2021" name="Proc. Natl. Acad. Sci. U.S.A.">
        <title>A Catalog of Tens of Thousands of Viruses from Human Metagenomes Reveals Hidden Associations with Chronic Diseases.</title>
        <authorList>
            <person name="Tisza M.J."/>
            <person name="Buck C.B."/>
        </authorList>
    </citation>
    <scope>NUCLEOTIDE SEQUENCE</scope>
    <source>
        <strain evidence="1">CtCIv11</strain>
    </source>
</reference>
<evidence type="ECO:0000313" key="1">
    <source>
        <dbReference type="EMBL" id="DAF45093.1"/>
    </source>
</evidence>